<evidence type="ECO:0000256" key="1">
    <source>
        <dbReference type="SAM" id="MobiDB-lite"/>
    </source>
</evidence>
<keyword evidence="2" id="KW-0472">Membrane</keyword>
<dbReference type="PANTHER" id="PTHR12203">
    <property type="entry name" value="KDEL LYS-ASP-GLU-LEU CONTAINING - RELATED"/>
    <property type="match status" value="1"/>
</dbReference>
<gene>
    <name evidence="3" type="ORF">HJC23_012878</name>
</gene>
<sequence length="386" mass="44138">MKRRFVSNTSYTKVVIDDPKVIHAHHKQHKLARTTTAHAIGLLVTLVVLSVSTGSILRSLGRPSSPRRRPTAPRPPRKNLTLTNEFVSTFRDLLLRPVLNESDPVPFLLQNGQLLCRAPHKGQLRSLRARSLLEMISRGLSLHYHHSTLFSTEQSHEDMGLPVLLMNGDGMGCNVARHDEELPFPRLSWSIPSPQKHGGGWCHAVGMVSYEMWNAFHVTHDRHWTWDVTFERDERTYPWEEKIRKAVWRGTTTHEQTQFRESEFEDIPRAKLVKAGMNHPDVIDAGFTAFVERFEEDEEELAKKTNVAEFIPFVEQMKYKGVSLFWSCGLVDVLIIHMIATSRGKMSFFSSTEAFIDIDGNNWSARFVMLLCTNSVVIKVCCSFTK</sequence>
<keyword evidence="4" id="KW-1185">Reference proteome</keyword>
<dbReference type="EMBL" id="JABMIG020000083">
    <property type="protein sequence ID" value="KAL3794171.1"/>
    <property type="molecule type" value="Genomic_DNA"/>
</dbReference>
<protein>
    <submittedName>
        <fullName evidence="3">Uncharacterized protein</fullName>
    </submittedName>
</protein>
<evidence type="ECO:0000313" key="3">
    <source>
        <dbReference type="EMBL" id="KAL3794171.1"/>
    </source>
</evidence>
<keyword evidence="2" id="KW-0812">Transmembrane</keyword>
<keyword evidence="2" id="KW-1133">Transmembrane helix</keyword>
<organism evidence="3 4">
    <name type="scientific">Cyclotella cryptica</name>
    <dbReference type="NCBI Taxonomy" id="29204"/>
    <lineage>
        <taxon>Eukaryota</taxon>
        <taxon>Sar</taxon>
        <taxon>Stramenopiles</taxon>
        <taxon>Ochrophyta</taxon>
        <taxon>Bacillariophyta</taxon>
        <taxon>Coscinodiscophyceae</taxon>
        <taxon>Thalassiosirophycidae</taxon>
        <taxon>Stephanodiscales</taxon>
        <taxon>Stephanodiscaceae</taxon>
        <taxon>Cyclotella</taxon>
    </lineage>
</organism>
<dbReference type="AlphaFoldDB" id="A0ABD3Q2K7"/>
<dbReference type="PANTHER" id="PTHR12203:SF35">
    <property type="entry name" value="PROTEIN O-GLUCOSYLTRANSFERASE 1"/>
    <property type="match status" value="1"/>
</dbReference>
<feature type="transmembrane region" description="Helical" evidence="2">
    <location>
        <begin position="39"/>
        <end position="60"/>
    </location>
</feature>
<evidence type="ECO:0000313" key="4">
    <source>
        <dbReference type="Proteomes" id="UP001516023"/>
    </source>
</evidence>
<feature type="region of interest" description="Disordered" evidence="1">
    <location>
        <begin position="59"/>
        <end position="79"/>
    </location>
</feature>
<dbReference type="InterPro" id="IPR051091">
    <property type="entry name" value="O-Glucosyltr/Glycosyltrsf_90"/>
</dbReference>
<proteinExistence type="predicted"/>
<accession>A0ABD3Q2K7</accession>
<name>A0ABD3Q2K7_9STRA</name>
<comment type="caution">
    <text evidence="3">The sequence shown here is derived from an EMBL/GenBank/DDBJ whole genome shotgun (WGS) entry which is preliminary data.</text>
</comment>
<dbReference type="Proteomes" id="UP001516023">
    <property type="component" value="Unassembled WGS sequence"/>
</dbReference>
<feature type="compositionally biased region" description="Basic residues" evidence="1">
    <location>
        <begin position="65"/>
        <end position="77"/>
    </location>
</feature>
<reference evidence="3 4" key="1">
    <citation type="journal article" date="2020" name="G3 (Bethesda)">
        <title>Improved Reference Genome for Cyclotella cryptica CCMP332, a Model for Cell Wall Morphogenesis, Salinity Adaptation, and Lipid Production in Diatoms (Bacillariophyta).</title>
        <authorList>
            <person name="Roberts W.R."/>
            <person name="Downey K.M."/>
            <person name="Ruck E.C."/>
            <person name="Traller J.C."/>
            <person name="Alverson A.J."/>
        </authorList>
    </citation>
    <scope>NUCLEOTIDE SEQUENCE [LARGE SCALE GENOMIC DNA]</scope>
    <source>
        <strain evidence="3 4">CCMP332</strain>
    </source>
</reference>
<evidence type="ECO:0000256" key="2">
    <source>
        <dbReference type="SAM" id="Phobius"/>
    </source>
</evidence>